<gene>
    <name evidence="1" type="ORF">BJ322DRAFT_423522</name>
</gene>
<protein>
    <submittedName>
        <fullName evidence="1">Uncharacterized protein</fullName>
    </submittedName>
</protein>
<dbReference type="OrthoDB" id="3269405at2759"/>
<reference evidence="1" key="2">
    <citation type="submission" date="2020-11" db="EMBL/GenBank/DDBJ databases">
        <authorList>
            <consortium name="DOE Joint Genome Institute"/>
            <person name="Kuo A."/>
            <person name="Miyauchi S."/>
            <person name="Kiss E."/>
            <person name="Drula E."/>
            <person name="Kohler A."/>
            <person name="Sanchez-Garcia M."/>
            <person name="Andreopoulos B."/>
            <person name="Barry K.W."/>
            <person name="Bonito G."/>
            <person name="Buee M."/>
            <person name="Carver A."/>
            <person name="Chen C."/>
            <person name="Cichocki N."/>
            <person name="Clum A."/>
            <person name="Culley D."/>
            <person name="Crous P.W."/>
            <person name="Fauchery L."/>
            <person name="Girlanda M."/>
            <person name="Hayes R."/>
            <person name="Keri Z."/>
            <person name="Labutti K."/>
            <person name="Lipzen A."/>
            <person name="Lombard V."/>
            <person name="Magnuson J."/>
            <person name="Maillard F."/>
            <person name="Morin E."/>
            <person name="Murat C."/>
            <person name="Nolan M."/>
            <person name="Ohm R."/>
            <person name="Pangilinan J."/>
            <person name="Pereira M."/>
            <person name="Perotto S."/>
            <person name="Peter M."/>
            <person name="Riley R."/>
            <person name="Sitrit Y."/>
            <person name="Stielow B."/>
            <person name="Szollosi G."/>
            <person name="Zifcakova L."/>
            <person name="Stursova M."/>
            <person name="Spatafora J.W."/>
            <person name="Tedersoo L."/>
            <person name="Vaario L.-M."/>
            <person name="Yamada A."/>
            <person name="Yan M."/>
            <person name="Wang P."/>
            <person name="Xu J."/>
            <person name="Bruns T."/>
            <person name="Baldrian P."/>
            <person name="Vilgalys R."/>
            <person name="Henrissat B."/>
            <person name="Grigoriev I.V."/>
            <person name="Hibbett D."/>
            <person name="Nagy L.G."/>
            <person name="Martin F.M."/>
        </authorList>
    </citation>
    <scope>NUCLEOTIDE SEQUENCE</scope>
    <source>
        <strain evidence="1">UH-Tt-Lm1</strain>
    </source>
</reference>
<evidence type="ECO:0000313" key="1">
    <source>
        <dbReference type="EMBL" id="KAF9791049.1"/>
    </source>
</evidence>
<evidence type="ECO:0000313" key="2">
    <source>
        <dbReference type="Proteomes" id="UP000736335"/>
    </source>
</evidence>
<dbReference type="Proteomes" id="UP000736335">
    <property type="component" value="Unassembled WGS sequence"/>
</dbReference>
<sequence>MAETQYECLEDSIGEESILAELAYLRFIENITIPGLPAWTCIPQRLYCRGPAIQNGRSPQKIMFVMADGAPFPAKFALAGQRNLLMNADDIFLTSEQSSTTHIQIEWPGYDGWGAKMRNRTLETNSWNVTRAKLVIAIAMFLRKFIEEMQSTPVNPADKMYEVGPGGIELGHIHIDSLEQVGLDSWQPVFIYSGP</sequence>
<organism evidence="1 2">
    <name type="scientific">Thelephora terrestris</name>
    <dbReference type="NCBI Taxonomy" id="56493"/>
    <lineage>
        <taxon>Eukaryota</taxon>
        <taxon>Fungi</taxon>
        <taxon>Dikarya</taxon>
        <taxon>Basidiomycota</taxon>
        <taxon>Agaricomycotina</taxon>
        <taxon>Agaricomycetes</taxon>
        <taxon>Thelephorales</taxon>
        <taxon>Thelephoraceae</taxon>
        <taxon>Thelephora</taxon>
    </lineage>
</organism>
<proteinExistence type="predicted"/>
<keyword evidence="2" id="KW-1185">Reference proteome</keyword>
<dbReference type="AlphaFoldDB" id="A0A9P6HNL6"/>
<reference evidence="1" key="1">
    <citation type="journal article" date="2020" name="Nat. Commun.">
        <title>Large-scale genome sequencing of mycorrhizal fungi provides insights into the early evolution of symbiotic traits.</title>
        <authorList>
            <person name="Miyauchi S."/>
            <person name="Kiss E."/>
            <person name="Kuo A."/>
            <person name="Drula E."/>
            <person name="Kohler A."/>
            <person name="Sanchez-Garcia M."/>
            <person name="Morin E."/>
            <person name="Andreopoulos B."/>
            <person name="Barry K.W."/>
            <person name="Bonito G."/>
            <person name="Buee M."/>
            <person name="Carver A."/>
            <person name="Chen C."/>
            <person name="Cichocki N."/>
            <person name="Clum A."/>
            <person name="Culley D."/>
            <person name="Crous P.W."/>
            <person name="Fauchery L."/>
            <person name="Girlanda M."/>
            <person name="Hayes R.D."/>
            <person name="Keri Z."/>
            <person name="LaButti K."/>
            <person name="Lipzen A."/>
            <person name="Lombard V."/>
            <person name="Magnuson J."/>
            <person name="Maillard F."/>
            <person name="Murat C."/>
            <person name="Nolan M."/>
            <person name="Ohm R.A."/>
            <person name="Pangilinan J."/>
            <person name="Pereira M.F."/>
            <person name="Perotto S."/>
            <person name="Peter M."/>
            <person name="Pfister S."/>
            <person name="Riley R."/>
            <person name="Sitrit Y."/>
            <person name="Stielow J.B."/>
            <person name="Szollosi G."/>
            <person name="Zifcakova L."/>
            <person name="Stursova M."/>
            <person name="Spatafora J.W."/>
            <person name="Tedersoo L."/>
            <person name="Vaario L.M."/>
            <person name="Yamada A."/>
            <person name="Yan M."/>
            <person name="Wang P."/>
            <person name="Xu J."/>
            <person name="Bruns T."/>
            <person name="Baldrian P."/>
            <person name="Vilgalys R."/>
            <person name="Dunand C."/>
            <person name="Henrissat B."/>
            <person name="Grigoriev I.V."/>
            <person name="Hibbett D."/>
            <person name="Nagy L.G."/>
            <person name="Martin F.M."/>
        </authorList>
    </citation>
    <scope>NUCLEOTIDE SEQUENCE</scope>
    <source>
        <strain evidence="1">UH-Tt-Lm1</strain>
    </source>
</reference>
<comment type="caution">
    <text evidence="1">The sequence shown here is derived from an EMBL/GenBank/DDBJ whole genome shotgun (WGS) entry which is preliminary data.</text>
</comment>
<dbReference type="EMBL" id="WIUZ02000002">
    <property type="protein sequence ID" value="KAF9791049.1"/>
    <property type="molecule type" value="Genomic_DNA"/>
</dbReference>
<name>A0A9P6HNL6_9AGAM</name>
<accession>A0A9P6HNL6</accession>